<reference evidence="2 3" key="1">
    <citation type="submission" date="2020-05" db="EMBL/GenBank/DDBJ databases">
        <authorList>
            <person name="Ruan W."/>
            <person name="Jeon C.O."/>
            <person name="Chun B.H."/>
        </authorList>
    </citation>
    <scope>NUCLEOTIDE SEQUENCE [LARGE SCALE GENOMIC DNA]</scope>
    <source>
        <strain evidence="2 3">TBZ9</strain>
    </source>
</reference>
<evidence type="ECO:0000313" key="3">
    <source>
        <dbReference type="Proteomes" id="UP000588806"/>
    </source>
</evidence>
<reference evidence="2 3" key="2">
    <citation type="submission" date="2020-06" db="EMBL/GenBank/DDBJ databases">
        <title>Halomonas songnenensis sp. nov., a moderately halophilic bacterium isolated from saline and alkaline soils.</title>
        <authorList>
            <person name="Jiang J."/>
            <person name="Pan Y."/>
        </authorList>
    </citation>
    <scope>NUCLEOTIDE SEQUENCE [LARGE SCALE GENOMIC DNA]</scope>
    <source>
        <strain evidence="2 3">TBZ9</strain>
    </source>
</reference>
<evidence type="ECO:0000313" key="2">
    <source>
        <dbReference type="EMBL" id="NOG32820.1"/>
    </source>
</evidence>
<protein>
    <submittedName>
        <fullName evidence="2">Uncharacterized protein</fullName>
    </submittedName>
</protein>
<comment type="caution">
    <text evidence="2">The sequence shown here is derived from an EMBL/GenBank/DDBJ whole genome shotgun (WGS) entry which is preliminary data.</text>
</comment>
<name>A0A7Y3XC15_9GAMM</name>
<dbReference type="Proteomes" id="UP000588806">
    <property type="component" value="Unassembled WGS sequence"/>
</dbReference>
<sequence length="1302" mass="138025">MLNATQTPVIVTDTVGVSAGGAGVDVTVTEITLDADIMAALGTITNDRQVDAKGLEITAETLGVQAALSRDEHNNSSVSSEGTGASGAVIGISASALDIIDRTRVIAEIGASAAITLQALPAFQVQRLQKLRDEANADGLDESLWEGWSVPDINNADSLTLADLPRQDVWLTVDARQQSRVDADMGSYAGGGVVVGVAIARLNQTTDTLASIGDNVRIDMARGYVGESSEADQVLSVRSVTEQVARLNTQAIAGGLASGAGVEVSLYSENSVRTQVGESADIVAFNTDETLDLLAHQTLDVDGTLWALGAGLLSGAGAKASYALNPDTQVLIGENALLDADAITARATTEVFKRDVVQRDSGDSYNIQGEAYGLVSGAGLGSDITLSITTAVTVHDNAQLTARGEFNASDGSGDINLRAFNNLDIRDQSSILAGGLLAGTGATSSFNGQDVEASVTVGAAQLDARRDLYLAANTQANIAIALFLDAYGAVTVTAGTSEAYLTPVNSVTLSESATAEARGNTWLLAGRDSNRIGDAYRVVSTVDTLSGSLAPIDVVDAQAILQRNNLITVKQDAYVSSLGDITILAEDFDGAAMLARAKAVNWVNAALGGINSALGGTEAQSGNSTASSNGIVTINGLLETGRERVQRLVIDLADGLSIEELDDADRPLEDIFVAWDQFNDIGFTLRLANVETNLFEEWREAKARLAEYRGVGSDEVISSLSDEVSRIESRLEEQGFIDAESGAVNDPGIVEIVLDDIDATAGRIDIFADYLGGSGDFIAPRGSDVTIVNKTPAWIVVNNITIDDGASGFFYNGLQIENDSDIKDLNREPDVEDLAVLNMLLWHGADVILKDVAFGYTGASGAEDDATITIANTYANPDAELSTLATSLGLENSETDRNSLVREGFERDTISPSIAVRGAIYAPLAKATIFAGSDFDLSTDVNELTQGQTASINVGDLVLSAQDSINIGGVSRFTLGEAPYLTMKEFTRNWTFDADTDNPITEEFIEEQPFFMQNFWERMKRQYDDVNRAEEMFEALEDISQSTPTQARRINIQADVINLNGRMVSGVGEYDIQITESDEAFIERQLNRGVGSTFRLGDASNRSGVNMGFNPDTMQIEVQDAVIGGGDITIDGHLINTGNGKIDVFAGYGDINVDNRSRFAISLADLDVSTPGNGSLSITDRALWSGADGRDTSLGDQLDQVIIQRNSGGQFEVVHSGRSENASNFDQGTLSQQALVNGDFTYAIAENRRYAFEVAQVEETSTEYKLRTSSWIGIDALSSDPPDESSKNTQTLSNRLLPVGSG</sequence>
<keyword evidence="3" id="KW-1185">Reference proteome</keyword>
<dbReference type="EMBL" id="JABFHI010000011">
    <property type="protein sequence ID" value="NOG32820.1"/>
    <property type="molecule type" value="Genomic_DNA"/>
</dbReference>
<feature type="region of interest" description="Disordered" evidence="1">
    <location>
        <begin position="1277"/>
        <end position="1302"/>
    </location>
</feature>
<proteinExistence type="predicted"/>
<evidence type="ECO:0000256" key="1">
    <source>
        <dbReference type="SAM" id="MobiDB-lite"/>
    </source>
</evidence>
<organism evidence="2 3">
    <name type="scientific">Vreelandella azerica</name>
    <dbReference type="NCBI Taxonomy" id="2732867"/>
    <lineage>
        <taxon>Bacteria</taxon>
        <taxon>Pseudomonadati</taxon>
        <taxon>Pseudomonadota</taxon>
        <taxon>Gammaproteobacteria</taxon>
        <taxon>Oceanospirillales</taxon>
        <taxon>Halomonadaceae</taxon>
        <taxon>Vreelandella</taxon>
    </lineage>
</organism>
<gene>
    <name evidence="2" type="ORF">HLB35_15585</name>
</gene>
<dbReference type="RefSeq" id="WP_171703280.1">
    <property type="nucleotide sequence ID" value="NZ_JABFHI010000011.1"/>
</dbReference>
<feature type="non-terminal residue" evidence="2">
    <location>
        <position position="1302"/>
    </location>
</feature>
<accession>A0A7Y3XC15</accession>